<feature type="binding site" evidence="7">
    <location>
        <begin position="94"/>
        <end position="96"/>
    </location>
    <ligand>
        <name>ATP</name>
        <dbReference type="ChEBI" id="CHEBI:30616"/>
    </ligand>
</feature>
<dbReference type="FunFam" id="3.30.200.20:FF:000042">
    <property type="entry name" value="Aurora kinase A"/>
    <property type="match status" value="1"/>
</dbReference>
<dbReference type="InterPro" id="IPR030616">
    <property type="entry name" value="Aur-like"/>
</dbReference>
<organism evidence="11 12">
    <name type="scientific">Elliptochloris bilobata</name>
    <dbReference type="NCBI Taxonomy" id="381761"/>
    <lineage>
        <taxon>Eukaryota</taxon>
        <taxon>Viridiplantae</taxon>
        <taxon>Chlorophyta</taxon>
        <taxon>core chlorophytes</taxon>
        <taxon>Trebouxiophyceae</taxon>
        <taxon>Trebouxiophyceae incertae sedis</taxon>
        <taxon>Elliptochloris clade</taxon>
        <taxon>Elliptochloris</taxon>
    </lineage>
</organism>
<feature type="domain" description="Protein kinase" evidence="10">
    <location>
        <begin position="18"/>
        <end position="289"/>
    </location>
</feature>
<evidence type="ECO:0000256" key="5">
    <source>
        <dbReference type="ARBA" id="ARBA00022840"/>
    </source>
</evidence>
<feature type="binding site" evidence="7">
    <location>
        <begin position="143"/>
        <end position="144"/>
    </location>
    <ligand>
        <name>ATP</name>
        <dbReference type="ChEBI" id="CHEBI:30616"/>
    </ligand>
</feature>
<dbReference type="SUPFAM" id="SSF56112">
    <property type="entry name" value="Protein kinase-like (PK-like)"/>
    <property type="match status" value="1"/>
</dbReference>
<evidence type="ECO:0000256" key="3">
    <source>
        <dbReference type="ARBA" id="ARBA00022741"/>
    </source>
</evidence>
<keyword evidence="2" id="KW-0808">Transferase</keyword>
<reference evidence="11 12" key="1">
    <citation type="journal article" date="2024" name="Nat. Commun.">
        <title>Phylogenomics reveals the evolutionary origins of lichenization in chlorophyte algae.</title>
        <authorList>
            <person name="Puginier C."/>
            <person name="Libourel C."/>
            <person name="Otte J."/>
            <person name="Skaloud P."/>
            <person name="Haon M."/>
            <person name="Grisel S."/>
            <person name="Petersen M."/>
            <person name="Berrin J.G."/>
            <person name="Delaux P.M."/>
            <person name="Dal Grande F."/>
            <person name="Keller J."/>
        </authorList>
    </citation>
    <scope>NUCLEOTIDE SEQUENCE [LARGE SCALE GENOMIC DNA]</scope>
    <source>
        <strain evidence="11 12">SAG 245.80</strain>
    </source>
</reference>
<evidence type="ECO:0000256" key="9">
    <source>
        <dbReference type="PROSITE-ProRule" id="PRU10141"/>
    </source>
</evidence>
<evidence type="ECO:0000256" key="6">
    <source>
        <dbReference type="PIRSR" id="PIRSR630616-1"/>
    </source>
</evidence>
<evidence type="ECO:0000313" key="12">
    <source>
        <dbReference type="Proteomes" id="UP001445335"/>
    </source>
</evidence>
<dbReference type="InterPro" id="IPR017441">
    <property type="entry name" value="Protein_kinase_ATP_BS"/>
</dbReference>
<evidence type="ECO:0000313" key="11">
    <source>
        <dbReference type="EMBL" id="KAK9821615.1"/>
    </source>
</evidence>
<keyword evidence="4" id="KW-0418">Kinase</keyword>
<evidence type="ECO:0000256" key="7">
    <source>
        <dbReference type="PIRSR" id="PIRSR630616-2"/>
    </source>
</evidence>
<dbReference type="FunFam" id="1.10.510.10:FF:000571">
    <property type="entry name" value="Maternal embryonic leucine zipper kinase"/>
    <property type="match status" value="1"/>
</dbReference>
<dbReference type="PANTHER" id="PTHR24350">
    <property type="entry name" value="SERINE/THREONINE-PROTEIN KINASE IAL-RELATED"/>
    <property type="match status" value="1"/>
</dbReference>
<proteinExistence type="predicted"/>
<sequence length="365" mass="40724">MPPLVQLESDPLAGDEKYEMIKQLGRGAFGTVVLAKEKDTGQLIALKFMERRHVAVTKKYVRREVINHSSLTHPHIVKFRECFLTDKYLAIAMEYAAGGDMFKYVSNKGGLDEKEARWFFKQLILALDYCHKMGVSNRDIKLENTLLDRLAPGHKPVVKLCDFGLSINESNSQANTMEVGTPGYCAPELLEGGGSQGRGYDSKLADVWSSGVMLFTMLFCTYPFDDPKDNSKDPKIVNVNIRKRVMKGQYSYPRSPKVTAECRDLLDKIFVVNPKERITLSGIQAHPWFKKDFPENLDLDKVNAAYVDMAQSRLNAGSIEIIDRVIHEACAGVDTRPPAATGNGYSLGDLDDFMDGLDLAGDIEA</sequence>
<dbReference type="Pfam" id="PF00069">
    <property type="entry name" value="Pkinase"/>
    <property type="match status" value="1"/>
</dbReference>
<evidence type="ECO:0000256" key="4">
    <source>
        <dbReference type="ARBA" id="ARBA00022777"/>
    </source>
</evidence>
<dbReference type="InterPro" id="IPR000719">
    <property type="entry name" value="Prot_kinase_dom"/>
</dbReference>
<evidence type="ECO:0000256" key="2">
    <source>
        <dbReference type="ARBA" id="ARBA00022679"/>
    </source>
</evidence>
<dbReference type="Gene3D" id="1.10.510.10">
    <property type="entry name" value="Transferase(Phosphotransferase) domain 1"/>
    <property type="match status" value="1"/>
</dbReference>
<keyword evidence="1" id="KW-0723">Serine/threonine-protein kinase</keyword>
<keyword evidence="5 7" id="KW-0067">ATP-binding</keyword>
<dbReference type="SMART" id="SM00220">
    <property type="entry name" value="S_TKc"/>
    <property type="match status" value="1"/>
</dbReference>
<dbReference type="AlphaFoldDB" id="A0AAW1QK07"/>
<name>A0AAW1QK07_9CHLO</name>
<feature type="active site" description="Proton acceptor" evidence="6">
    <location>
        <position position="139"/>
    </location>
</feature>
<gene>
    <name evidence="11" type="ORF">WJX81_007939</name>
</gene>
<comment type="caution">
    <text evidence="11">The sequence shown here is derived from an EMBL/GenBank/DDBJ whole genome shotgun (WGS) entry which is preliminary data.</text>
</comment>
<dbReference type="GO" id="GO:0005524">
    <property type="term" value="F:ATP binding"/>
    <property type="evidence" value="ECO:0007669"/>
    <property type="project" value="UniProtKB-UniRule"/>
</dbReference>
<protein>
    <recommendedName>
        <fullName evidence="10">Protein kinase domain-containing protein</fullName>
    </recommendedName>
</protein>
<accession>A0AAW1QK07</accession>
<evidence type="ECO:0000256" key="1">
    <source>
        <dbReference type="ARBA" id="ARBA00022527"/>
    </source>
</evidence>
<evidence type="ECO:0000256" key="8">
    <source>
        <dbReference type="PIRSR" id="PIRSR630616-3"/>
    </source>
</evidence>
<feature type="binding site" evidence="7 9">
    <location>
        <position position="47"/>
    </location>
    <ligand>
        <name>ATP</name>
        <dbReference type="ChEBI" id="CHEBI:30616"/>
    </ligand>
</feature>
<keyword evidence="12" id="KW-1185">Reference proteome</keyword>
<dbReference type="EMBL" id="JALJOU010000099">
    <property type="protein sequence ID" value="KAK9821615.1"/>
    <property type="molecule type" value="Genomic_DNA"/>
</dbReference>
<dbReference type="InterPro" id="IPR011009">
    <property type="entry name" value="Kinase-like_dom_sf"/>
</dbReference>
<keyword evidence="3 7" id="KW-0547">Nucleotide-binding</keyword>
<dbReference type="PROSITE" id="PS00107">
    <property type="entry name" value="PROTEIN_KINASE_ATP"/>
    <property type="match status" value="1"/>
</dbReference>
<dbReference type="Proteomes" id="UP001445335">
    <property type="component" value="Unassembled WGS sequence"/>
</dbReference>
<dbReference type="CDD" id="cd14003">
    <property type="entry name" value="STKc_AMPK-like"/>
    <property type="match status" value="1"/>
</dbReference>
<dbReference type="PROSITE" id="PS50011">
    <property type="entry name" value="PROTEIN_KINASE_DOM"/>
    <property type="match status" value="1"/>
</dbReference>
<evidence type="ECO:0000259" key="10">
    <source>
        <dbReference type="PROSITE" id="PS50011"/>
    </source>
</evidence>
<feature type="cross-link" description="Glycyl lysine isopeptide (Lys-Gly) (interchain with G-Cter in SUMO2)" evidence="8">
    <location>
        <position position="141"/>
    </location>
</feature>
<dbReference type="GO" id="GO:0004674">
    <property type="term" value="F:protein serine/threonine kinase activity"/>
    <property type="evidence" value="ECO:0007669"/>
    <property type="project" value="UniProtKB-KW"/>
</dbReference>
<feature type="binding site" evidence="7">
    <location>
        <position position="162"/>
    </location>
    <ligand>
        <name>ATP</name>
        <dbReference type="ChEBI" id="CHEBI:30616"/>
    </ligand>
</feature>